<reference evidence="1" key="1">
    <citation type="submission" date="2021-05" db="EMBL/GenBank/DDBJ databases">
        <title>The genome of the haptophyte Pavlova lutheri (Diacronema luteri, Pavlovales) - a model for lipid biosynthesis in eukaryotic algae.</title>
        <authorList>
            <person name="Hulatt C.J."/>
            <person name="Posewitz M.C."/>
        </authorList>
    </citation>
    <scope>NUCLEOTIDE SEQUENCE</scope>
    <source>
        <strain evidence="1">NIVA-4/92</strain>
    </source>
</reference>
<dbReference type="PANTHER" id="PTHR33986:SF15">
    <property type="entry name" value="MITOCHONDRIAL FISSION PROTEIN ELM1"/>
    <property type="match status" value="1"/>
</dbReference>
<evidence type="ECO:0000313" key="2">
    <source>
        <dbReference type="Proteomes" id="UP000751190"/>
    </source>
</evidence>
<proteinExistence type="predicted"/>
<protein>
    <recommendedName>
        <fullName evidence="3">Nucleoside-diphosphate sugar epimerase</fullName>
    </recommendedName>
</protein>
<dbReference type="Proteomes" id="UP000751190">
    <property type="component" value="Unassembled WGS sequence"/>
</dbReference>
<accession>A0A8J5XCS7</accession>
<dbReference type="Pfam" id="PF06258">
    <property type="entry name" value="Mito_fiss_Elm1"/>
    <property type="match status" value="1"/>
</dbReference>
<sequence length="387" mass="39607">MEIAVLSNGVVGAEKQAIALARASGRAFRVLRIVPHPLLARAPTSAQLLVARIGGVRASLFDQRCGDVEALFARPLPAFAVSCGRASILASVCLRALGAGALRTVHIQHPRCDLSEFDRVVLPRHDIAHARVGAGWGRAFGWADGARAHVPCNALVTTGSLHAIDDAALAAARAGAAPGSGDTQPPSPRVALLLGGPTVAAPYSVEAAARVLHGVHDSVRAAGGSLMVTTSRRSPHTLARAVAELASVDPAVCAWGVADGRANPYLAFLACAEHLIVTADSVNMVTEACAAAHFTGASVHVALGDACASSRACALRARGATRRLRSFVGSLFDGAAALPLRSDGRLAFDGAAAASVGRSAGDGEALRREIALQPMRIARAAFGVVDD</sequence>
<dbReference type="OMA" id="TASCIVT"/>
<dbReference type="InterPro" id="IPR009367">
    <property type="entry name" value="Elm1-like"/>
</dbReference>
<evidence type="ECO:0008006" key="3">
    <source>
        <dbReference type="Google" id="ProtNLM"/>
    </source>
</evidence>
<organism evidence="1 2">
    <name type="scientific">Diacronema lutheri</name>
    <name type="common">Unicellular marine alga</name>
    <name type="synonym">Monochrysis lutheri</name>
    <dbReference type="NCBI Taxonomy" id="2081491"/>
    <lineage>
        <taxon>Eukaryota</taxon>
        <taxon>Haptista</taxon>
        <taxon>Haptophyta</taxon>
        <taxon>Pavlovophyceae</taxon>
        <taxon>Pavlovales</taxon>
        <taxon>Pavlovaceae</taxon>
        <taxon>Diacronema</taxon>
    </lineage>
</organism>
<dbReference type="EMBL" id="JAGTXO010000013">
    <property type="protein sequence ID" value="KAG8464268.1"/>
    <property type="molecule type" value="Genomic_DNA"/>
</dbReference>
<dbReference type="PANTHER" id="PTHR33986">
    <property type="entry name" value="OS02G0535700 PROTEIN"/>
    <property type="match status" value="1"/>
</dbReference>
<dbReference type="AlphaFoldDB" id="A0A8J5XCS7"/>
<gene>
    <name evidence="1" type="ORF">KFE25_003331</name>
</gene>
<keyword evidence="2" id="KW-1185">Reference proteome</keyword>
<dbReference type="OrthoDB" id="1856981at2759"/>
<comment type="caution">
    <text evidence="1">The sequence shown here is derived from an EMBL/GenBank/DDBJ whole genome shotgun (WGS) entry which is preliminary data.</text>
</comment>
<evidence type="ECO:0000313" key="1">
    <source>
        <dbReference type="EMBL" id="KAG8464268.1"/>
    </source>
</evidence>
<name>A0A8J5XCS7_DIALT</name>